<dbReference type="PRINTS" id="PR01438">
    <property type="entry name" value="UNVRSLSTRESS"/>
</dbReference>
<evidence type="ECO:0000313" key="4">
    <source>
        <dbReference type="Proteomes" id="UP000198790"/>
    </source>
</evidence>
<dbReference type="RefSeq" id="WP_092895256.1">
    <property type="nucleotide sequence ID" value="NZ_CAXBKE010000059.1"/>
</dbReference>
<dbReference type="Pfam" id="PF00582">
    <property type="entry name" value="Usp"/>
    <property type="match status" value="1"/>
</dbReference>
<dbReference type="Gene3D" id="3.40.50.12370">
    <property type="match status" value="1"/>
</dbReference>
<dbReference type="SUPFAM" id="SSF52402">
    <property type="entry name" value="Adenine nucleotide alpha hydrolases-like"/>
    <property type="match status" value="2"/>
</dbReference>
<comment type="similarity">
    <text evidence="1">Belongs to the universal stress protein A family.</text>
</comment>
<dbReference type="OrthoDB" id="9788959at2"/>
<sequence>MKIILPIDFSDNSLNALDFAIALAGKRDGEIILVHVIEAVFDFASQASVAMESMHRDAESLMQKTLEKHQDSILKFSTIIKEGTASISVARIAKEMDATLIVMGTQGASGIKVALIGSTTINLIKESAVPVLVVPAESNASEIRKVALALEFATHEEKFIDWVIDMSKRWERGLEFVHVQTANDFEEEPGIKKLENFITTNHPGLPVKIHTFYAKTPVEGLDQFLEENENVILVMCHEHKNLWEQVLSRSQTIEMVFHSKVPLLVMT</sequence>
<dbReference type="AlphaFoldDB" id="A0A1I0XPQ5"/>
<keyword evidence="4" id="KW-1185">Reference proteome</keyword>
<evidence type="ECO:0000313" key="3">
    <source>
        <dbReference type="EMBL" id="SFB03011.1"/>
    </source>
</evidence>
<dbReference type="CDD" id="cd00293">
    <property type="entry name" value="USP-like"/>
    <property type="match status" value="1"/>
</dbReference>
<dbReference type="PANTHER" id="PTHR46268">
    <property type="entry name" value="STRESS RESPONSE PROTEIN NHAX"/>
    <property type="match status" value="1"/>
</dbReference>
<protein>
    <submittedName>
        <fullName evidence="3">Nucleotide-binding universal stress protein, UspA family</fullName>
    </submittedName>
</protein>
<proteinExistence type="inferred from homology"/>
<evidence type="ECO:0000259" key="2">
    <source>
        <dbReference type="Pfam" id="PF00582"/>
    </source>
</evidence>
<evidence type="ECO:0000256" key="1">
    <source>
        <dbReference type="ARBA" id="ARBA00008791"/>
    </source>
</evidence>
<dbReference type="InterPro" id="IPR006015">
    <property type="entry name" value="Universal_stress_UspA"/>
</dbReference>
<name>A0A1I0XPQ5_9BACT</name>
<accession>A0A1I0XPQ5</accession>
<dbReference type="EMBL" id="FOKK01000003">
    <property type="protein sequence ID" value="SFB03011.1"/>
    <property type="molecule type" value="Genomic_DNA"/>
</dbReference>
<feature type="domain" description="UspA" evidence="2">
    <location>
        <begin position="2"/>
        <end position="135"/>
    </location>
</feature>
<dbReference type="PANTHER" id="PTHR46268:SF6">
    <property type="entry name" value="UNIVERSAL STRESS PROTEIN UP12"/>
    <property type="match status" value="1"/>
</dbReference>
<dbReference type="Proteomes" id="UP000198790">
    <property type="component" value="Unassembled WGS sequence"/>
</dbReference>
<dbReference type="InterPro" id="IPR006016">
    <property type="entry name" value="UspA"/>
</dbReference>
<organism evidence="3 4">
    <name type="scientific">Algoriphagus aquimarinus</name>
    <dbReference type="NCBI Taxonomy" id="237018"/>
    <lineage>
        <taxon>Bacteria</taxon>
        <taxon>Pseudomonadati</taxon>
        <taxon>Bacteroidota</taxon>
        <taxon>Cytophagia</taxon>
        <taxon>Cytophagales</taxon>
        <taxon>Cyclobacteriaceae</taxon>
        <taxon>Algoriphagus</taxon>
    </lineage>
</organism>
<reference evidence="3 4" key="1">
    <citation type="submission" date="2016-10" db="EMBL/GenBank/DDBJ databases">
        <authorList>
            <person name="de Groot N.N."/>
        </authorList>
    </citation>
    <scope>NUCLEOTIDE SEQUENCE [LARGE SCALE GENOMIC DNA]</scope>
    <source>
        <strain evidence="3 4">DSM 23399</strain>
    </source>
</reference>
<gene>
    <name evidence="3" type="ORF">SAMN04489723_103319</name>
</gene>